<evidence type="ECO:0000256" key="1">
    <source>
        <dbReference type="SAM" id="SignalP"/>
    </source>
</evidence>
<keyword evidence="1" id="KW-0732">Signal</keyword>
<evidence type="ECO:0000313" key="2">
    <source>
        <dbReference type="Ensembl" id="ENSPTXP00000019188.1"/>
    </source>
</evidence>
<dbReference type="PANTHER" id="PTHR10424:SF82">
    <property type="entry name" value="ENVELOPE GLYCOPROTEIN-RELATED"/>
    <property type="match status" value="1"/>
</dbReference>
<dbReference type="Ensembl" id="ENSPTXT00000019775.1">
    <property type="protein sequence ID" value="ENSPTXP00000019188.1"/>
    <property type="gene ID" value="ENSPTXG00000013247.1"/>
</dbReference>
<evidence type="ECO:0000313" key="3">
    <source>
        <dbReference type="Proteomes" id="UP000472273"/>
    </source>
</evidence>
<feature type="chain" id="PRO_5025492908" evidence="1">
    <location>
        <begin position="19"/>
        <end position="359"/>
    </location>
</feature>
<dbReference type="InterPro" id="IPR008981">
    <property type="entry name" value="FMuLV_rcpt-bd"/>
</dbReference>
<keyword evidence="3" id="KW-1185">Reference proteome</keyword>
<accession>A0A670ZBD2</accession>
<dbReference type="AlphaFoldDB" id="A0A670ZBD2"/>
<reference evidence="2" key="2">
    <citation type="submission" date="2025-09" db="UniProtKB">
        <authorList>
            <consortium name="Ensembl"/>
        </authorList>
    </citation>
    <scope>IDENTIFICATION</scope>
</reference>
<dbReference type="Pfam" id="PF00429">
    <property type="entry name" value="TLV_coat"/>
    <property type="match status" value="2"/>
</dbReference>
<dbReference type="SUPFAM" id="SSF49830">
    <property type="entry name" value="ENV polyprotein, receptor-binding domain"/>
    <property type="match status" value="1"/>
</dbReference>
<sequence>MKILLLLCCCFLPEVILSSSHDNAHRPYNITWTIKDAYGQILSSTTNYTMIFSYFPKLHFDFAEMILGKAAYSHPTDAPFPSHSIVKRHYLYVCPGHITDADHIYTCGGISDYYCKSWSCVSTGYISWTPRLKNDLITLTRTTQDIQCTTGNKKWSRCNPVTVSFTTEGKRSNIWDTGAKWGGRIYAYWPGYHYGNVFYIQRHVHVSPSLSVGPNANQIQSEFLKPLTNAQNPLVSLVASAHALLNHSQDSPISQHCWLCLSSNPPFYEVAVLATYLLIIHNTALMPPTDTNCCFYADSSGVVLDSMKELDTRLKERERERASQHTWYQGLFNLSPWLTTLLSAIAGPLILLLLDLDWT</sequence>
<dbReference type="Gene3D" id="1.10.287.210">
    <property type="match status" value="1"/>
</dbReference>
<reference evidence="2" key="1">
    <citation type="submission" date="2025-08" db="UniProtKB">
        <authorList>
            <consortium name="Ensembl"/>
        </authorList>
    </citation>
    <scope>IDENTIFICATION</scope>
</reference>
<proteinExistence type="predicted"/>
<dbReference type="Gene3D" id="3.90.310.10">
    <property type="entry name" value="ENV polyprotein, receptor-binding domain"/>
    <property type="match status" value="1"/>
</dbReference>
<name>A0A670ZBD2_PSETE</name>
<dbReference type="InterPro" id="IPR018154">
    <property type="entry name" value="TLV/ENV_coat_polyprotein"/>
</dbReference>
<feature type="signal peptide" evidence="1">
    <location>
        <begin position="1"/>
        <end position="18"/>
    </location>
</feature>
<protein>
    <submittedName>
        <fullName evidence="2">Uncharacterized protein</fullName>
    </submittedName>
</protein>
<dbReference type="Proteomes" id="UP000472273">
    <property type="component" value="Unplaced"/>
</dbReference>
<dbReference type="OMA" id="PNPMERT"/>
<dbReference type="GeneTree" id="ENSGT01150000287303"/>
<organism evidence="2 3">
    <name type="scientific">Pseudonaja textilis</name>
    <name type="common">Eastern brown snake</name>
    <dbReference type="NCBI Taxonomy" id="8673"/>
    <lineage>
        <taxon>Eukaryota</taxon>
        <taxon>Metazoa</taxon>
        <taxon>Chordata</taxon>
        <taxon>Craniata</taxon>
        <taxon>Vertebrata</taxon>
        <taxon>Euteleostomi</taxon>
        <taxon>Lepidosauria</taxon>
        <taxon>Squamata</taxon>
        <taxon>Bifurcata</taxon>
        <taxon>Unidentata</taxon>
        <taxon>Episquamata</taxon>
        <taxon>Toxicofera</taxon>
        <taxon>Serpentes</taxon>
        <taxon>Colubroidea</taxon>
        <taxon>Elapidae</taxon>
        <taxon>Hydrophiinae</taxon>
        <taxon>Pseudonaja</taxon>
    </lineage>
</organism>
<dbReference type="PANTHER" id="PTHR10424">
    <property type="entry name" value="VIRAL ENVELOPE PROTEIN"/>
    <property type="match status" value="1"/>
</dbReference>